<evidence type="ECO:0000313" key="2">
    <source>
        <dbReference type="Proteomes" id="UP000322699"/>
    </source>
</evidence>
<accession>A0A5B1CPI6</accession>
<gene>
    <name evidence="1" type="ORF">LF1_38190</name>
</gene>
<dbReference type="EMBL" id="VRLW01000001">
    <property type="protein sequence ID" value="KAA1261273.1"/>
    <property type="molecule type" value="Genomic_DNA"/>
</dbReference>
<keyword evidence="2" id="KW-1185">Reference proteome</keyword>
<organism evidence="1 2">
    <name type="scientific">Rubripirellula obstinata</name>
    <dbReference type="NCBI Taxonomy" id="406547"/>
    <lineage>
        <taxon>Bacteria</taxon>
        <taxon>Pseudomonadati</taxon>
        <taxon>Planctomycetota</taxon>
        <taxon>Planctomycetia</taxon>
        <taxon>Pirellulales</taxon>
        <taxon>Pirellulaceae</taxon>
        <taxon>Rubripirellula</taxon>
    </lineage>
</organism>
<evidence type="ECO:0000313" key="1">
    <source>
        <dbReference type="EMBL" id="KAA1261273.1"/>
    </source>
</evidence>
<protein>
    <submittedName>
        <fullName evidence="1">Uncharacterized protein</fullName>
    </submittedName>
</protein>
<dbReference type="AlphaFoldDB" id="A0A5B1CPI6"/>
<sequence length="127" mass="14706">MFILQFAMFDWFANNITHRIFISPGIAPRVWVSTTRGAMPTRLNELTRVSGTRTLRGARVKWFPFMPGKETELASPQCKFLQRVRVGRHKCSAKCIAVKQTLKTTHQHSRSLIQFKRSCWPRSTTKV</sequence>
<name>A0A5B1CPI6_9BACT</name>
<reference evidence="1 2" key="1">
    <citation type="submission" date="2019-08" db="EMBL/GenBank/DDBJ databases">
        <title>Deep-cultivation of Planctomycetes and their phenomic and genomic characterization uncovers novel biology.</title>
        <authorList>
            <person name="Wiegand S."/>
            <person name="Jogler M."/>
            <person name="Boedeker C."/>
            <person name="Pinto D."/>
            <person name="Vollmers J."/>
            <person name="Rivas-Marin E."/>
            <person name="Kohn T."/>
            <person name="Peeters S.H."/>
            <person name="Heuer A."/>
            <person name="Rast P."/>
            <person name="Oberbeckmann S."/>
            <person name="Bunk B."/>
            <person name="Jeske O."/>
            <person name="Meyerdierks A."/>
            <person name="Storesund J.E."/>
            <person name="Kallscheuer N."/>
            <person name="Luecker S."/>
            <person name="Lage O.M."/>
            <person name="Pohl T."/>
            <person name="Merkel B.J."/>
            <person name="Hornburger P."/>
            <person name="Mueller R.-W."/>
            <person name="Bruemmer F."/>
            <person name="Labrenz M."/>
            <person name="Spormann A.M."/>
            <person name="Op Den Camp H."/>
            <person name="Overmann J."/>
            <person name="Amann R."/>
            <person name="Jetten M.S.M."/>
            <person name="Mascher T."/>
            <person name="Medema M.H."/>
            <person name="Devos D.P."/>
            <person name="Kaster A.-K."/>
            <person name="Ovreas L."/>
            <person name="Rohde M."/>
            <person name="Galperin M.Y."/>
            <person name="Jogler C."/>
        </authorList>
    </citation>
    <scope>NUCLEOTIDE SEQUENCE [LARGE SCALE GENOMIC DNA]</scope>
    <source>
        <strain evidence="1 2">LF1</strain>
    </source>
</reference>
<dbReference type="Proteomes" id="UP000322699">
    <property type="component" value="Unassembled WGS sequence"/>
</dbReference>
<proteinExistence type="predicted"/>
<comment type="caution">
    <text evidence="1">The sequence shown here is derived from an EMBL/GenBank/DDBJ whole genome shotgun (WGS) entry which is preliminary data.</text>
</comment>